<organism evidence="8 9">
    <name type="scientific">Cesiribacter andamanensis AMV16</name>
    <dbReference type="NCBI Taxonomy" id="1279009"/>
    <lineage>
        <taxon>Bacteria</taxon>
        <taxon>Pseudomonadati</taxon>
        <taxon>Bacteroidota</taxon>
        <taxon>Cytophagia</taxon>
        <taxon>Cytophagales</taxon>
        <taxon>Cesiribacteraceae</taxon>
        <taxon>Cesiribacter</taxon>
    </lineage>
</organism>
<dbReference type="RefSeq" id="WP_009193587.1">
    <property type="nucleotide sequence ID" value="NZ_AODQ01000002.1"/>
</dbReference>
<accession>M7NBU9</accession>
<evidence type="ECO:0000313" key="9">
    <source>
        <dbReference type="Proteomes" id="UP000011910"/>
    </source>
</evidence>
<keyword evidence="5 7" id="KW-1133">Transmembrane helix</keyword>
<reference evidence="8 9" key="1">
    <citation type="journal article" date="2013" name="Genome Announc.">
        <title>Draft Genome Sequence of Cesiribacter andamanensis Strain AMV16T, Isolated from a Soil Sample from a Mud Volcano in the Andaman Islands, India.</title>
        <authorList>
            <person name="Shivaji S."/>
            <person name="Ara S."/>
            <person name="Begum Z."/>
            <person name="Srinivas T.N."/>
            <person name="Singh A."/>
            <person name="Kumar Pinnaka A."/>
        </authorList>
    </citation>
    <scope>NUCLEOTIDE SEQUENCE [LARGE SCALE GENOMIC DNA]</scope>
    <source>
        <strain evidence="8 9">AMV16</strain>
    </source>
</reference>
<gene>
    <name evidence="8" type="ORF">ADICEAN_00174</name>
</gene>
<keyword evidence="9" id="KW-1185">Reference proteome</keyword>
<evidence type="ECO:0000256" key="3">
    <source>
        <dbReference type="ARBA" id="ARBA00022475"/>
    </source>
</evidence>
<dbReference type="PANTHER" id="PTHR33452">
    <property type="entry name" value="OXIDOREDUCTASE CATD-RELATED"/>
    <property type="match status" value="1"/>
</dbReference>
<dbReference type="GO" id="GO:0005886">
    <property type="term" value="C:plasma membrane"/>
    <property type="evidence" value="ECO:0007669"/>
    <property type="project" value="UniProtKB-SubCell"/>
</dbReference>
<keyword evidence="6 7" id="KW-0472">Membrane</keyword>
<dbReference type="eggNOG" id="COG2259">
    <property type="taxonomic scope" value="Bacteria"/>
</dbReference>
<evidence type="ECO:0000256" key="2">
    <source>
        <dbReference type="ARBA" id="ARBA00006679"/>
    </source>
</evidence>
<feature type="transmembrane region" description="Helical" evidence="7">
    <location>
        <begin position="57"/>
        <end position="78"/>
    </location>
</feature>
<comment type="caution">
    <text evidence="8">The sequence shown here is derived from an EMBL/GenBank/DDBJ whole genome shotgun (WGS) entry which is preliminary data.</text>
</comment>
<keyword evidence="4 7" id="KW-0812">Transmembrane</keyword>
<sequence length="149" mass="16490">MKVANPLNTLSAYSSWGLLLIRLAFGFQLIMGTQDNVFSWERMLEFRDFLEAQGMPYPLLAAHVSVYAQFGAGILWVLGLFTRWAALVMVINFIVALLLVHVGLPYEQNILAINLLAVSCCLLLTGPGRLSLDARLLRQPSSKEAILAP</sequence>
<dbReference type="Proteomes" id="UP000011910">
    <property type="component" value="Unassembled WGS sequence"/>
</dbReference>
<dbReference type="OrthoDB" id="346004at2"/>
<dbReference type="AlphaFoldDB" id="M7NBU9"/>
<name>M7NBU9_9BACT</name>
<dbReference type="PANTHER" id="PTHR33452:SF1">
    <property type="entry name" value="INNER MEMBRANE PROTEIN YPHA-RELATED"/>
    <property type="match status" value="1"/>
</dbReference>
<dbReference type="InterPro" id="IPR051907">
    <property type="entry name" value="DoxX-like_oxidoreductase"/>
</dbReference>
<evidence type="ECO:0000256" key="4">
    <source>
        <dbReference type="ARBA" id="ARBA00022692"/>
    </source>
</evidence>
<evidence type="ECO:0000256" key="6">
    <source>
        <dbReference type="ARBA" id="ARBA00023136"/>
    </source>
</evidence>
<keyword evidence="3" id="KW-1003">Cell membrane</keyword>
<evidence type="ECO:0000313" key="8">
    <source>
        <dbReference type="EMBL" id="EMR04722.1"/>
    </source>
</evidence>
<dbReference type="STRING" id="1279009.ADICEAN_00174"/>
<protein>
    <submittedName>
        <fullName evidence="8">DoxX</fullName>
    </submittedName>
</protein>
<comment type="similarity">
    <text evidence="2">Belongs to the DoxX family.</text>
</comment>
<dbReference type="EMBL" id="AODQ01000002">
    <property type="protein sequence ID" value="EMR04722.1"/>
    <property type="molecule type" value="Genomic_DNA"/>
</dbReference>
<feature type="transmembrane region" description="Helical" evidence="7">
    <location>
        <begin position="85"/>
        <end position="104"/>
    </location>
</feature>
<evidence type="ECO:0000256" key="1">
    <source>
        <dbReference type="ARBA" id="ARBA00004651"/>
    </source>
</evidence>
<proteinExistence type="inferred from homology"/>
<evidence type="ECO:0000256" key="5">
    <source>
        <dbReference type="ARBA" id="ARBA00022989"/>
    </source>
</evidence>
<dbReference type="InterPro" id="IPR032808">
    <property type="entry name" value="DoxX"/>
</dbReference>
<comment type="subcellular location">
    <subcellularLocation>
        <location evidence="1">Cell membrane</location>
        <topology evidence="1">Multi-pass membrane protein</topology>
    </subcellularLocation>
</comment>
<evidence type="ECO:0000256" key="7">
    <source>
        <dbReference type="SAM" id="Phobius"/>
    </source>
</evidence>
<feature type="transmembrane region" description="Helical" evidence="7">
    <location>
        <begin position="110"/>
        <end position="132"/>
    </location>
</feature>
<dbReference type="Pfam" id="PF07681">
    <property type="entry name" value="DoxX"/>
    <property type="match status" value="1"/>
</dbReference>